<dbReference type="SUPFAM" id="SSF143880">
    <property type="entry name" value="NE0471 N-terminal domain-like"/>
    <property type="match status" value="1"/>
</dbReference>
<sequence>MIYDIVQVVPFDDYTVYVYFEDGKIVCYDAKPLLDKKVFEPLRDKDFFLNSCTILNGTLAWDVTGTRDTSKCLDIDPDTLYELENVKDKIA</sequence>
<dbReference type="Gene3D" id="3.30.2020.10">
    <property type="entry name" value="NE0471-like N-terminal domain"/>
    <property type="match status" value="1"/>
</dbReference>
<dbReference type="EMBL" id="BLYL01000007">
    <property type="protein sequence ID" value="GFO94478.1"/>
    <property type="molecule type" value="Genomic_DNA"/>
</dbReference>
<evidence type="ECO:0000313" key="2">
    <source>
        <dbReference type="Proteomes" id="UP000660047"/>
    </source>
</evidence>
<dbReference type="AlphaFoldDB" id="A0AAI9K2Z1"/>
<organism evidence="1 2">
    <name type="scientific">Coprococcus eutactus</name>
    <dbReference type="NCBI Taxonomy" id="33043"/>
    <lineage>
        <taxon>Bacteria</taxon>
        <taxon>Bacillati</taxon>
        <taxon>Bacillota</taxon>
        <taxon>Clostridia</taxon>
        <taxon>Lachnospirales</taxon>
        <taxon>Lachnospiraceae</taxon>
        <taxon>Coprococcus</taxon>
    </lineage>
</organism>
<gene>
    <name evidence="1" type="ORF">COEU31_15240</name>
</gene>
<dbReference type="InterPro" id="IPR036782">
    <property type="entry name" value="NE0471-like_N"/>
</dbReference>
<evidence type="ECO:0008006" key="3">
    <source>
        <dbReference type="Google" id="ProtNLM"/>
    </source>
</evidence>
<comment type="caution">
    <text evidence="1">The sequence shown here is derived from an EMBL/GenBank/DDBJ whole genome shotgun (WGS) entry which is preliminary data.</text>
</comment>
<dbReference type="Proteomes" id="UP000660047">
    <property type="component" value="Unassembled WGS sequence"/>
</dbReference>
<accession>A0AAI9K2Z1</accession>
<reference evidence="1" key="1">
    <citation type="submission" date="2020-06" db="EMBL/GenBank/DDBJ databases">
        <title>Characterization of fructooligosaccharide metabolism and fructooligosaccharide-degrading enzymes in human commensal butyrate producers.</title>
        <authorList>
            <person name="Tanno H."/>
            <person name="Fujii T."/>
            <person name="Hirano K."/>
            <person name="Maeno S."/>
            <person name="Tonozuka T."/>
            <person name="Sakamoto M."/>
            <person name="Ohkuma M."/>
            <person name="Tochio T."/>
            <person name="Endo A."/>
        </authorList>
    </citation>
    <scope>NUCLEOTIDE SEQUENCE</scope>
    <source>
        <strain evidence="1">JCM 31265</strain>
    </source>
</reference>
<dbReference type="InterPro" id="IPR018841">
    <property type="entry name" value="DUF2442"/>
</dbReference>
<protein>
    <recommendedName>
        <fullName evidence="3">DUF2442 domain-containing protein</fullName>
    </recommendedName>
</protein>
<proteinExistence type="predicted"/>
<dbReference type="RefSeq" id="WP_015533262.1">
    <property type="nucleotide sequence ID" value="NZ_BLYL01000007.1"/>
</dbReference>
<evidence type="ECO:0000313" key="1">
    <source>
        <dbReference type="EMBL" id="GFO94478.1"/>
    </source>
</evidence>
<name>A0AAI9K2Z1_9FIRM</name>
<dbReference type="Pfam" id="PF10387">
    <property type="entry name" value="DUF2442"/>
    <property type="match status" value="1"/>
</dbReference>